<name>X1UQB6_9ZZZZ</name>
<evidence type="ECO:0000313" key="1">
    <source>
        <dbReference type="EMBL" id="GAJ05807.1"/>
    </source>
</evidence>
<sequence>NATKKRYDGKHRVTRIFLADYQLLKRLSQQAGMSMAETLHGLITGGFAHKVPVTPVKLPVPAARAMPVPTAITTNGNKVVAFRIKTKGVKYA</sequence>
<dbReference type="AlphaFoldDB" id="X1UQB6"/>
<proteinExistence type="predicted"/>
<accession>X1UQB6</accession>
<protein>
    <submittedName>
        <fullName evidence="1">Uncharacterized protein</fullName>
    </submittedName>
</protein>
<organism evidence="1">
    <name type="scientific">marine sediment metagenome</name>
    <dbReference type="NCBI Taxonomy" id="412755"/>
    <lineage>
        <taxon>unclassified sequences</taxon>
        <taxon>metagenomes</taxon>
        <taxon>ecological metagenomes</taxon>
    </lineage>
</organism>
<dbReference type="EMBL" id="BARW01030427">
    <property type="protein sequence ID" value="GAJ05807.1"/>
    <property type="molecule type" value="Genomic_DNA"/>
</dbReference>
<gene>
    <name evidence="1" type="ORF">S12H4_48647</name>
</gene>
<comment type="caution">
    <text evidence="1">The sequence shown here is derived from an EMBL/GenBank/DDBJ whole genome shotgun (WGS) entry which is preliminary data.</text>
</comment>
<reference evidence="1" key="1">
    <citation type="journal article" date="2014" name="Front. Microbiol.">
        <title>High frequency of phylogenetically diverse reductive dehalogenase-homologous genes in deep subseafloor sedimentary metagenomes.</title>
        <authorList>
            <person name="Kawai M."/>
            <person name="Futagami T."/>
            <person name="Toyoda A."/>
            <person name="Takaki Y."/>
            <person name="Nishi S."/>
            <person name="Hori S."/>
            <person name="Arai W."/>
            <person name="Tsubouchi T."/>
            <person name="Morono Y."/>
            <person name="Uchiyama I."/>
            <person name="Ito T."/>
            <person name="Fujiyama A."/>
            <person name="Inagaki F."/>
            <person name="Takami H."/>
        </authorList>
    </citation>
    <scope>NUCLEOTIDE SEQUENCE</scope>
    <source>
        <strain evidence="1">Expedition CK06-06</strain>
    </source>
</reference>
<feature type="non-terminal residue" evidence="1">
    <location>
        <position position="1"/>
    </location>
</feature>